<dbReference type="RefSeq" id="WP_102517392.1">
    <property type="nucleotide sequence ID" value="NZ_CAWNSM010000085.1"/>
</dbReference>
<sequence length="329" mass="36831">MKKSIKLASLIIGGLLSFNAMSKEVIRLSTYVNESDIRYEGFKKFAEIAEAKSNGNLKVRIYPSSTLHGWSEGVDAVQGGVADISWISADNRLSCYRTTSLYPSAVDLSGQLDMDSQYRDLITPEANQNGLVPLMNSNYSYDQEWWFDEQVNSVEEFSNLNGKLVRSVGPLVSKMIEGWGGKPVFISPKEVFQSAERGVVDGINMGVATYSSWKLWNVMPHMVDAGIFYGNIMYMMNKERFDSLSETDQQALLEAAKETEAWLKPQYEKWVDARIAEAKKEGGTVLELTAEQKLKLVSDISTSWENELKNDCGTELSVKMKDLFAANSI</sequence>
<dbReference type="PANTHER" id="PTHR33376:SF15">
    <property type="entry name" value="BLL6794 PROTEIN"/>
    <property type="match status" value="1"/>
</dbReference>
<dbReference type="Pfam" id="PF03480">
    <property type="entry name" value="DctP"/>
    <property type="match status" value="2"/>
</dbReference>
<dbReference type="CDD" id="cd13601">
    <property type="entry name" value="PBP2_TRAP_DctP1_3_4_like"/>
    <property type="match status" value="1"/>
</dbReference>
<dbReference type="InterPro" id="IPR018389">
    <property type="entry name" value="DctP_fam"/>
</dbReference>
<dbReference type="GO" id="GO:0055085">
    <property type="term" value="P:transmembrane transport"/>
    <property type="evidence" value="ECO:0007669"/>
    <property type="project" value="InterPro"/>
</dbReference>
<name>A0A2N7F632_VIBSP</name>
<accession>A0A2N7F632</accession>
<dbReference type="AlphaFoldDB" id="A0A2N7F632"/>
<keyword evidence="1" id="KW-0732">Signal</keyword>
<evidence type="ECO:0000256" key="1">
    <source>
        <dbReference type="ARBA" id="ARBA00022729"/>
    </source>
</evidence>
<evidence type="ECO:0000313" key="3">
    <source>
        <dbReference type="Proteomes" id="UP000235330"/>
    </source>
</evidence>
<protein>
    <submittedName>
        <fullName evidence="2">C4-dicarboxylate ABC transporter substrate-binding protein</fullName>
    </submittedName>
</protein>
<gene>
    <name evidence="2" type="ORF">BCU17_08045</name>
</gene>
<organism evidence="2 3">
    <name type="scientific">Vibrio splendidus</name>
    <dbReference type="NCBI Taxonomy" id="29497"/>
    <lineage>
        <taxon>Bacteria</taxon>
        <taxon>Pseudomonadati</taxon>
        <taxon>Pseudomonadota</taxon>
        <taxon>Gammaproteobacteria</taxon>
        <taxon>Vibrionales</taxon>
        <taxon>Vibrionaceae</taxon>
        <taxon>Vibrio</taxon>
    </lineage>
</organism>
<dbReference type="Gene3D" id="3.40.190.170">
    <property type="entry name" value="Bacterial extracellular solute-binding protein, family 7"/>
    <property type="match status" value="1"/>
</dbReference>
<dbReference type="InterPro" id="IPR038404">
    <property type="entry name" value="TRAP_DctP_sf"/>
</dbReference>
<dbReference type="Proteomes" id="UP000235330">
    <property type="component" value="Unassembled WGS sequence"/>
</dbReference>
<dbReference type="EMBL" id="MCWU01000085">
    <property type="protein sequence ID" value="PMJ61092.1"/>
    <property type="molecule type" value="Genomic_DNA"/>
</dbReference>
<evidence type="ECO:0000313" key="2">
    <source>
        <dbReference type="EMBL" id="PMJ61092.1"/>
    </source>
</evidence>
<dbReference type="PANTHER" id="PTHR33376">
    <property type="match status" value="1"/>
</dbReference>
<comment type="caution">
    <text evidence="2">The sequence shown here is derived from an EMBL/GenBank/DDBJ whole genome shotgun (WGS) entry which is preliminary data.</text>
</comment>
<proteinExistence type="predicted"/>
<dbReference type="NCBIfam" id="NF037995">
    <property type="entry name" value="TRAP_S1"/>
    <property type="match status" value="1"/>
</dbReference>
<reference evidence="3" key="1">
    <citation type="submission" date="2016-07" db="EMBL/GenBank/DDBJ databases">
        <title>Nontailed viruses are major unrecognized killers of bacteria in the ocean.</title>
        <authorList>
            <person name="Kauffman K."/>
            <person name="Hussain F."/>
            <person name="Yang J."/>
            <person name="Arevalo P."/>
            <person name="Brown J."/>
            <person name="Cutler M."/>
            <person name="Kelly L."/>
            <person name="Polz M.F."/>
        </authorList>
    </citation>
    <scope>NUCLEOTIDE SEQUENCE [LARGE SCALE GENOMIC DNA]</scope>
    <source>
        <strain evidence="3">10N.261.55.E11</strain>
    </source>
</reference>